<reference evidence="4" key="4">
    <citation type="journal article" date="2015" name="G3 (Bethesda)">
        <title>Genome sequences of three phytopathogenic species of the Magnaporthaceae family of fungi.</title>
        <authorList>
            <person name="Okagaki L.H."/>
            <person name="Nunes C.C."/>
            <person name="Sailsbery J."/>
            <person name="Clay B."/>
            <person name="Brown D."/>
            <person name="John T."/>
            <person name="Oh Y."/>
            <person name="Young N."/>
            <person name="Fitzgerald M."/>
            <person name="Haas B.J."/>
            <person name="Zeng Q."/>
            <person name="Young S."/>
            <person name="Adiconis X."/>
            <person name="Fan L."/>
            <person name="Levin J.Z."/>
            <person name="Mitchell T.K."/>
            <person name="Okubara P.A."/>
            <person name="Farman M.L."/>
            <person name="Kohn L.M."/>
            <person name="Birren B."/>
            <person name="Ma L.-J."/>
            <person name="Dean R.A."/>
        </authorList>
    </citation>
    <scope>NUCLEOTIDE SEQUENCE</scope>
    <source>
        <strain evidence="4">ATCC 64411 / 73-15</strain>
    </source>
</reference>
<dbReference type="Proteomes" id="UP000011715">
    <property type="component" value="Unassembled WGS sequence"/>
</dbReference>
<organism evidence="4 5">
    <name type="scientific">Magnaporthiopsis poae (strain ATCC 64411 / 73-15)</name>
    <name type="common">Kentucky bluegrass fungus</name>
    <name type="synonym">Magnaporthe poae</name>
    <dbReference type="NCBI Taxonomy" id="644358"/>
    <lineage>
        <taxon>Eukaryota</taxon>
        <taxon>Fungi</taxon>
        <taxon>Dikarya</taxon>
        <taxon>Ascomycota</taxon>
        <taxon>Pezizomycotina</taxon>
        <taxon>Sordariomycetes</taxon>
        <taxon>Sordariomycetidae</taxon>
        <taxon>Magnaporthales</taxon>
        <taxon>Magnaporthaceae</taxon>
        <taxon>Magnaporthiopsis</taxon>
    </lineage>
</organism>
<reference evidence="3" key="3">
    <citation type="submission" date="2011-03" db="EMBL/GenBank/DDBJ databases">
        <title>Annotation of Magnaporthe poae ATCC 64411.</title>
        <authorList>
            <person name="Ma L.-J."/>
            <person name="Dead R."/>
            <person name="Young S.K."/>
            <person name="Zeng Q."/>
            <person name="Gargeya S."/>
            <person name="Fitzgerald M."/>
            <person name="Haas B."/>
            <person name="Abouelleil A."/>
            <person name="Alvarado L."/>
            <person name="Arachchi H.M."/>
            <person name="Berlin A."/>
            <person name="Brown A."/>
            <person name="Chapman S.B."/>
            <person name="Chen Z."/>
            <person name="Dunbar C."/>
            <person name="Freedman E."/>
            <person name="Gearin G."/>
            <person name="Gellesch M."/>
            <person name="Goldberg J."/>
            <person name="Griggs A."/>
            <person name="Gujja S."/>
            <person name="Heiman D."/>
            <person name="Howarth C."/>
            <person name="Larson L."/>
            <person name="Lui A."/>
            <person name="MacDonald P.J.P."/>
            <person name="Mehta T."/>
            <person name="Montmayeur A."/>
            <person name="Murphy C."/>
            <person name="Neiman D."/>
            <person name="Pearson M."/>
            <person name="Priest M."/>
            <person name="Roberts A."/>
            <person name="Saif S."/>
            <person name="Shea T."/>
            <person name="Shenoy N."/>
            <person name="Sisk P."/>
            <person name="Stolte C."/>
            <person name="Sykes S."/>
            <person name="Yandava C."/>
            <person name="Wortman J."/>
            <person name="Nusbaum C."/>
            <person name="Birren B."/>
        </authorList>
    </citation>
    <scope>NUCLEOTIDE SEQUENCE</scope>
    <source>
        <strain evidence="3">ATCC 64411</strain>
    </source>
</reference>
<protein>
    <submittedName>
        <fullName evidence="3 4">Uncharacterized protein</fullName>
    </submittedName>
</protein>
<dbReference type="EMBL" id="ADBL01002730">
    <property type="status" value="NOT_ANNOTATED_CDS"/>
    <property type="molecule type" value="Genomic_DNA"/>
</dbReference>
<dbReference type="SUPFAM" id="SSF58113">
    <property type="entry name" value="Apolipoprotein A-I"/>
    <property type="match status" value="1"/>
</dbReference>
<accession>A0A0C4EEC9</accession>
<keyword evidence="1" id="KW-0175">Coiled coil</keyword>
<reference evidence="4" key="5">
    <citation type="submission" date="2015-06" db="UniProtKB">
        <authorList>
            <consortium name="EnsemblFungi"/>
        </authorList>
    </citation>
    <scope>IDENTIFICATION</scope>
    <source>
        <strain evidence="4">ATCC 64411</strain>
    </source>
</reference>
<reference evidence="3" key="2">
    <citation type="submission" date="2010-05" db="EMBL/GenBank/DDBJ databases">
        <title>The Genome Sequence of Magnaporthe poae strain ATCC 64411.</title>
        <authorList>
            <consortium name="The Broad Institute Genome Sequencing Platform"/>
            <consortium name="Broad Institute Genome Sequencing Center for Infectious Disease"/>
            <person name="Ma L.-J."/>
            <person name="Dead R."/>
            <person name="Young S."/>
            <person name="Zeng Q."/>
            <person name="Koehrsen M."/>
            <person name="Alvarado L."/>
            <person name="Berlin A."/>
            <person name="Chapman S.B."/>
            <person name="Chen Z."/>
            <person name="Freedman E."/>
            <person name="Gellesch M."/>
            <person name="Goldberg J."/>
            <person name="Griggs A."/>
            <person name="Gujja S."/>
            <person name="Heilman E.R."/>
            <person name="Heiman D."/>
            <person name="Hepburn T."/>
            <person name="Howarth C."/>
            <person name="Jen D."/>
            <person name="Larson L."/>
            <person name="Mehta T."/>
            <person name="Neiman D."/>
            <person name="Pearson M."/>
            <person name="Roberts A."/>
            <person name="Saif S."/>
            <person name="Shea T."/>
            <person name="Shenoy N."/>
            <person name="Sisk P."/>
            <person name="Stolte C."/>
            <person name="Sykes S."/>
            <person name="Walk T."/>
            <person name="White J."/>
            <person name="Yandava C."/>
            <person name="Haas B."/>
            <person name="Nusbaum C."/>
            <person name="Birren B."/>
        </authorList>
    </citation>
    <scope>NUCLEOTIDE SEQUENCE</scope>
    <source>
        <strain evidence="3">ATCC 64411</strain>
    </source>
</reference>
<gene>
    <name evidence="3" type="ORF">MAPG_11100</name>
</gene>
<evidence type="ECO:0000256" key="2">
    <source>
        <dbReference type="SAM" id="MobiDB-lite"/>
    </source>
</evidence>
<evidence type="ECO:0000313" key="5">
    <source>
        <dbReference type="Proteomes" id="UP000011715"/>
    </source>
</evidence>
<dbReference type="EMBL" id="GL876979">
    <property type="protein sequence ID" value="KLU92153.1"/>
    <property type="molecule type" value="Genomic_DNA"/>
</dbReference>
<dbReference type="OrthoDB" id="3641511at2759"/>
<keyword evidence="5" id="KW-1185">Reference proteome</keyword>
<proteinExistence type="predicted"/>
<name>A0A0C4EEC9_MAGP6</name>
<dbReference type="Gene3D" id="1.20.120.20">
    <property type="entry name" value="Apolipoprotein"/>
    <property type="match status" value="1"/>
</dbReference>
<feature type="coiled-coil region" evidence="1">
    <location>
        <begin position="64"/>
        <end position="124"/>
    </location>
</feature>
<sequence length="217" mass="23536">MASAEDPRADSSGDSLSPPPNTPPDFGDMRAGFEMFTTEFRRVVNIQSELVMKKDLGPALQPMFDQLDRKLADLAQKLDDYKTALKAELDQVNQKLDDHMTELNQKLDDHMTELNRKLDEQNANLPVAVSASGYNLQVGVMNVRVTSLDEALTPIHSLRTGDCVDGTAISINQLAALTPQDAGALLRAVGLPATGTAAVRRMRLAKAMGVAAIYGTR</sequence>
<feature type="region of interest" description="Disordered" evidence="2">
    <location>
        <begin position="1"/>
        <end position="30"/>
    </location>
</feature>
<evidence type="ECO:0000256" key="1">
    <source>
        <dbReference type="SAM" id="Coils"/>
    </source>
</evidence>
<dbReference type="AlphaFoldDB" id="A0A0C4EEC9"/>
<evidence type="ECO:0000313" key="4">
    <source>
        <dbReference type="EnsemblFungi" id="MAPG_11100T0"/>
    </source>
</evidence>
<reference evidence="5" key="1">
    <citation type="submission" date="2010-05" db="EMBL/GenBank/DDBJ databases">
        <title>The genome sequence of Magnaporthe poae strain ATCC 64411.</title>
        <authorList>
            <person name="Ma L.-J."/>
            <person name="Dead R."/>
            <person name="Young S."/>
            <person name="Zeng Q."/>
            <person name="Koehrsen M."/>
            <person name="Alvarado L."/>
            <person name="Berlin A."/>
            <person name="Chapman S.B."/>
            <person name="Chen Z."/>
            <person name="Freedman E."/>
            <person name="Gellesch M."/>
            <person name="Goldberg J."/>
            <person name="Griggs A."/>
            <person name="Gujja S."/>
            <person name="Heilman E.R."/>
            <person name="Heiman D."/>
            <person name="Hepburn T."/>
            <person name="Howarth C."/>
            <person name="Jen D."/>
            <person name="Larson L."/>
            <person name="Mehta T."/>
            <person name="Neiman D."/>
            <person name="Pearson M."/>
            <person name="Roberts A."/>
            <person name="Saif S."/>
            <person name="Shea T."/>
            <person name="Shenoy N."/>
            <person name="Sisk P."/>
            <person name="Stolte C."/>
            <person name="Sykes S."/>
            <person name="Walk T."/>
            <person name="White J."/>
            <person name="Yandava C."/>
            <person name="Haas B."/>
            <person name="Nusbaum C."/>
            <person name="Birren B."/>
        </authorList>
    </citation>
    <scope>NUCLEOTIDE SEQUENCE [LARGE SCALE GENOMIC DNA]</scope>
    <source>
        <strain evidence="5">ATCC 64411 / 73-15</strain>
    </source>
</reference>
<dbReference type="VEuPathDB" id="FungiDB:MAPG_11100"/>
<evidence type="ECO:0000313" key="3">
    <source>
        <dbReference type="EMBL" id="KLU92153.1"/>
    </source>
</evidence>
<dbReference type="EnsemblFungi" id="MAPG_11100T0">
    <property type="protein sequence ID" value="MAPG_11100T0"/>
    <property type="gene ID" value="MAPG_11100"/>
</dbReference>
<feature type="compositionally biased region" description="Basic and acidic residues" evidence="2">
    <location>
        <begin position="1"/>
        <end position="11"/>
    </location>
</feature>